<evidence type="ECO:0000256" key="1">
    <source>
        <dbReference type="SAM" id="SignalP"/>
    </source>
</evidence>
<feature type="signal peptide" evidence="1">
    <location>
        <begin position="1"/>
        <end position="25"/>
    </location>
</feature>
<gene>
    <name evidence="2" type="ORF">MSZNOR_3500</name>
</gene>
<dbReference type="EMBL" id="OX458333">
    <property type="protein sequence ID" value="CAI8903779.1"/>
    <property type="molecule type" value="Genomic_DNA"/>
</dbReference>
<name>A0ABM9I5E3_9GAMM</name>
<evidence type="ECO:0008006" key="4">
    <source>
        <dbReference type="Google" id="ProtNLM"/>
    </source>
</evidence>
<evidence type="ECO:0000313" key="3">
    <source>
        <dbReference type="Proteomes" id="UP001162030"/>
    </source>
</evidence>
<reference evidence="2 3" key="1">
    <citation type="submission" date="2023-03" db="EMBL/GenBank/DDBJ databases">
        <authorList>
            <person name="Pearce D."/>
        </authorList>
    </citation>
    <scope>NUCLEOTIDE SEQUENCE [LARGE SCALE GENOMIC DNA]</scope>
    <source>
        <strain evidence="2">Msz</strain>
    </source>
</reference>
<organism evidence="2 3">
    <name type="scientific">Methylocaldum szegediense</name>
    <dbReference type="NCBI Taxonomy" id="73780"/>
    <lineage>
        <taxon>Bacteria</taxon>
        <taxon>Pseudomonadati</taxon>
        <taxon>Pseudomonadota</taxon>
        <taxon>Gammaproteobacteria</taxon>
        <taxon>Methylococcales</taxon>
        <taxon>Methylococcaceae</taxon>
        <taxon>Methylocaldum</taxon>
    </lineage>
</organism>
<dbReference type="Proteomes" id="UP001162030">
    <property type="component" value="Chromosome"/>
</dbReference>
<protein>
    <recommendedName>
        <fullName evidence="4">Transposase</fullName>
    </recommendedName>
</protein>
<feature type="chain" id="PRO_5045704298" description="Transposase" evidence="1">
    <location>
        <begin position="26"/>
        <end position="76"/>
    </location>
</feature>
<accession>A0ABM9I5E3</accession>
<keyword evidence="1" id="KW-0732">Signal</keyword>
<sequence>MRGIFCMSYPQIACKPLRIFLSAMAHRMVNGLALKSGVGQRNVQTLCTGWTQAVPFSTSSRTLSLNSTASMIWANW</sequence>
<proteinExistence type="predicted"/>
<keyword evidence="3" id="KW-1185">Reference proteome</keyword>
<evidence type="ECO:0000313" key="2">
    <source>
        <dbReference type="EMBL" id="CAI8903779.1"/>
    </source>
</evidence>